<comment type="subcellular location">
    <subcellularLocation>
        <location evidence="1">Membrane</location>
        <topology evidence="1">Multi-pass membrane protein</topology>
    </subcellularLocation>
</comment>
<dbReference type="PANTHER" id="PTHR43269:SF2">
    <property type="entry name" value="SODIUM_PROTON ANTIPORTER 1-RELATED"/>
    <property type="match status" value="1"/>
</dbReference>
<dbReference type="RefSeq" id="WP_042005878.1">
    <property type="nucleotide sequence ID" value="NZ_CDOH01000115.1"/>
</dbReference>
<evidence type="ECO:0000259" key="12">
    <source>
        <dbReference type="Pfam" id="PF03600"/>
    </source>
</evidence>
<feature type="transmembrane region" description="Helical" evidence="11">
    <location>
        <begin position="156"/>
        <end position="176"/>
    </location>
</feature>
<evidence type="ECO:0000256" key="3">
    <source>
        <dbReference type="ARBA" id="ARBA00022449"/>
    </source>
</evidence>
<evidence type="ECO:0000256" key="7">
    <source>
        <dbReference type="ARBA" id="ARBA00023065"/>
    </source>
</evidence>
<evidence type="ECO:0000256" key="2">
    <source>
        <dbReference type="ARBA" id="ARBA00022448"/>
    </source>
</evidence>
<evidence type="ECO:0000256" key="8">
    <source>
        <dbReference type="ARBA" id="ARBA00023136"/>
    </source>
</evidence>
<dbReference type="GO" id="GO:0015297">
    <property type="term" value="F:antiporter activity"/>
    <property type="evidence" value="ECO:0007669"/>
    <property type="project" value="UniProtKB-KW"/>
</dbReference>
<feature type="transmembrane region" description="Helical" evidence="11">
    <location>
        <begin position="375"/>
        <end position="404"/>
    </location>
</feature>
<reference evidence="13 14" key="1">
    <citation type="submission" date="2015-01" db="EMBL/GenBank/DDBJ databases">
        <authorList>
            <person name="MANFREDI Pablo"/>
        </authorList>
    </citation>
    <scope>NUCLEOTIDE SEQUENCE [LARGE SCALE GENOMIC DNA]</scope>
    <source>
        <strain evidence="13 14">CcD93</strain>
    </source>
</reference>
<proteinExistence type="inferred from homology"/>
<dbReference type="EMBL" id="CDOL01000041">
    <property type="protein sequence ID" value="CEN51030.1"/>
    <property type="molecule type" value="Genomic_DNA"/>
</dbReference>
<dbReference type="GO" id="GO:0006814">
    <property type="term" value="P:sodium ion transport"/>
    <property type="evidence" value="ECO:0007669"/>
    <property type="project" value="UniProtKB-KW"/>
</dbReference>
<name>A0A0B7I0W5_9FLAO</name>
<evidence type="ECO:0000256" key="10">
    <source>
        <dbReference type="ARBA" id="ARBA00025753"/>
    </source>
</evidence>
<feature type="domain" description="Citrate transporter-like" evidence="12">
    <location>
        <begin position="15"/>
        <end position="364"/>
    </location>
</feature>
<gene>
    <name evidence="13" type="ORF">CCAND93_1350002</name>
</gene>
<keyword evidence="6" id="KW-0915">Sodium</keyword>
<evidence type="ECO:0000256" key="5">
    <source>
        <dbReference type="ARBA" id="ARBA00022989"/>
    </source>
</evidence>
<evidence type="ECO:0000313" key="14">
    <source>
        <dbReference type="Proteomes" id="UP000038200"/>
    </source>
</evidence>
<feature type="transmembrane region" description="Helical" evidence="11">
    <location>
        <begin position="6"/>
        <end position="22"/>
    </location>
</feature>
<accession>A0A0B7I0W5</accession>
<feature type="transmembrane region" description="Helical" evidence="11">
    <location>
        <begin position="343"/>
        <end position="369"/>
    </location>
</feature>
<feature type="transmembrane region" description="Helical" evidence="11">
    <location>
        <begin position="236"/>
        <end position="253"/>
    </location>
</feature>
<keyword evidence="3" id="KW-0050">Antiport</keyword>
<feature type="transmembrane region" description="Helical" evidence="11">
    <location>
        <begin position="308"/>
        <end position="331"/>
    </location>
</feature>
<feature type="transmembrane region" description="Helical" evidence="11">
    <location>
        <begin position="416"/>
        <end position="440"/>
    </location>
</feature>
<evidence type="ECO:0000256" key="6">
    <source>
        <dbReference type="ARBA" id="ARBA00023053"/>
    </source>
</evidence>
<organism evidence="13 14">
    <name type="scientific">Capnocytophaga canis</name>
    <dbReference type="NCBI Taxonomy" id="1848903"/>
    <lineage>
        <taxon>Bacteria</taxon>
        <taxon>Pseudomonadati</taxon>
        <taxon>Bacteroidota</taxon>
        <taxon>Flavobacteriia</taxon>
        <taxon>Flavobacteriales</taxon>
        <taxon>Flavobacteriaceae</taxon>
        <taxon>Capnocytophaga</taxon>
    </lineage>
</organism>
<evidence type="ECO:0000256" key="9">
    <source>
        <dbReference type="ARBA" id="ARBA00023201"/>
    </source>
</evidence>
<keyword evidence="7" id="KW-0406">Ion transport</keyword>
<evidence type="ECO:0000256" key="1">
    <source>
        <dbReference type="ARBA" id="ARBA00004141"/>
    </source>
</evidence>
<protein>
    <submittedName>
        <fullName evidence="13">Uncharacterized transporter</fullName>
    </submittedName>
</protein>
<evidence type="ECO:0000256" key="11">
    <source>
        <dbReference type="SAM" id="Phobius"/>
    </source>
</evidence>
<dbReference type="NCBIfam" id="NF038006">
    <property type="entry name" value="NhaD_1"/>
    <property type="match status" value="1"/>
</dbReference>
<dbReference type="PANTHER" id="PTHR43269">
    <property type="entry name" value="SODIUM/PROTON ANTIPORTER 1-RELATED"/>
    <property type="match status" value="1"/>
</dbReference>
<feature type="transmembrane region" description="Helical" evidence="11">
    <location>
        <begin position="197"/>
        <end position="216"/>
    </location>
</feature>
<dbReference type="Pfam" id="PF03600">
    <property type="entry name" value="CitMHS"/>
    <property type="match status" value="1"/>
</dbReference>
<keyword evidence="8 11" id="KW-0472">Membrane</keyword>
<dbReference type="AlphaFoldDB" id="A0A0B7I0W5"/>
<feature type="transmembrane region" description="Helical" evidence="11">
    <location>
        <begin position="71"/>
        <end position="96"/>
    </location>
</feature>
<feature type="transmembrane region" description="Helical" evidence="11">
    <location>
        <begin position="117"/>
        <end position="144"/>
    </location>
</feature>
<dbReference type="InterPro" id="IPR004680">
    <property type="entry name" value="Cit_transptr-like_dom"/>
</dbReference>
<comment type="similarity">
    <text evidence="10">Belongs to the NhaD Na(+)/H(+) (TC 2.A.62) antiporter family.</text>
</comment>
<dbReference type="Proteomes" id="UP000038200">
    <property type="component" value="Unassembled WGS sequence"/>
</dbReference>
<evidence type="ECO:0000256" key="4">
    <source>
        <dbReference type="ARBA" id="ARBA00022692"/>
    </source>
</evidence>
<dbReference type="OrthoDB" id="9772058at2"/>
<evidence type="ECO:0000313" key="13">
    <source>
        <dbReference type="EMBL" id="CEN51030.1"/>
    </source>
</evidence>
<keyword evidence="9" id="KW-0739">Sodium transport</keyword>
<feature type="transmembrane region" description="Helical" evidence="11">
    <location>
        <begin position="260"/>
        <end position="277"/>
    </location>
</feature>
<keyword evidence="4 11" id="KW-0812">Transmembrane</keyword>
<dbReference type="InterPro" id="IPR045016">
    <property type="entry name" value="NhaD-like"/>
</dbReference>
<sequence length="441" mass="48509">MEILLIAVFFIGYFFITIEHQVKIDKTISALGMASVCWAILKMGGLTVYEIEDQALHAINPTNNDLAIDNILLHHLGKIAEILFFLIGAMTIVEVIDMHRGFEIIKKIIKTRRKKRLLWIVGIIAFFLSALIDNLTTVIVLVTIMRKLVPFKTERIWYISLIVIAANAGGAWSPIGDVTTTMLWMANKVTAAKLTEYVLLPSIICFVVPFAIASFLPVFQGRLDIPRSDKTQAFKSSTPVLIIGFASIIFVPVFKSVTGLPPYIGMLFALATMWFFSELLKPIKELNEDAAVSFSTHRALSRIEISSILFFLGILLGVAALESVGILFNFANVLNEAVPNQNIVVALLGMGSSVIDNVPLVAASIGMFQEPVDSALWHFIAFAAGTGGSLLIIGSAAGVAAMGMEKIDFFWYLKNILWLAFLGFIAGFLSLIVLESFHVFE</sequence>
<keyword evidence="2" id="KW-0813">Transport</keyword>
<dbReference type="GO" id="GO:0016020">
    <property type="term" value="C:membrane"/>
    <property type="evidence" value="ECO:0007669"/>
    <property type="project" value="UniProtKB-SubCell"/>
</dbReference>
<keyword evidence="5 11" id="KW-1133">Transmembrane helix</keyword>